<evidence type="ECO:0000256" key="1">
    <source>
        <dbReference type="SAM" id="MobiDB-lite"/>
    </source>
</evidence>
<dbReference type="AlphaFoldDB" id="A0A6J4H2N3"/>
<feature type="compositionally biased region" description="Basic residues" evidence="1">
    <location>
        <begin position="7"/>
        <end position="17"/>
    </location>
</feature>
<feature type="non-terminal residue" evidence="2">
    <location>
        <position position="212"/>
    </location>
</feature>
<feature type="non-terminal residue" evidence="2">
    <location>
        <position position="1"/>
    </location>
</feature>
<feature type="compositionally biased region" description="Basic residues" evidence="1">
    <location>
        <begin position="168"/>
        <end position="178"/>
    </location>
</feature>
<protein>
    <submittedName>
        <fullName evidence="2">Uncharacterized protein</fullName>
    </submittedName>
</protein>
<feature type="compositionally biased region" description="Low complexity" evidence="1">
    <location>
        <begin position="138"/>
        <end position="150"/>
    </location>
</feature>
<dbReference type="EMBL" id="CADCTN010000008">
    <property type="protein sequence ID" value="CAA9212507.1"/>
    <property type="molecule type" value="Genomic_DNA"/>
</dbReference>
<feature type="compositionally biased region" description="Gly residues" evidence="1">
    <location>
        <begin position="53"/>
        <end position="65"/>
    </location>
</feature>
<feature type="compositionally biased region" description="Basic residues" evidence="1">
    <location>
        <begin position="24"/>
        <end position="38"/>
    </location>
</feature>
<gene>
    <name evidence="2" type="ORF">AVDCRST_MAG52-88</name>
</gene>
<evidence type="ECO:0000313" key="2">
    <source>
        <dbReference type="EMBL" id="CAA9212507.1"/>
    </source>
</evidence>
<name>A0A6J4H2N3_9ACTN</name>
<sequence>GADQARPRVRRPVRRRRPPGDRPRRVHGGHGVRRRRRGADHARAPRPLRADGAAGGDGREPGAGGLDEHVGGRAARRPGRPGARRGPRRRCHGGRVRRAGPRRAARGDPPGDPADRQRRLLRRGRGVPPRGRPDRAGRAGSDAAPADARPLVAHGRPDRLRAGGARRPGVRRARRAAQRHGAASRDRSAGRAGPGDPHAVQPAGPGGHDRAL</sequence>
<feature type="region of interest" description="Disordered" evidence="1">
    <location>
        <begin position="1"/>
        <end position="212"/>
    </location>
</feature>
<proteinExistence type="predicted"/>
<feature type="compositionally biased region" description="Basic residues" evidence="1">
    <location>
        <begin position="74"/>
        <end position="104"/>
    </location>
</feature>
<reference evidence="2" key="1">
    <citation type="submission" date="2020-02" db="EMBL/GenBank/DDBJ databases">
        <authorList>
            <person name="Meier V. D."/>
        </authorList>
    </citation>
    <scope>NUCLEOTIDE SEQUENCE</scope>
    <source>
        <strain evidence="2">AVDCRST_MAG52</strain>
    </source>
</reference>
<accession>A0A6J4H2N3</accession>
<organism evidence="2">
    <name type="scientific">uncultured Blastococcus sp</name>
    <dbReference type="NCBI Taxonomy" id="217144"/>
    <lineage>
        <taxon>Bacteria</taxon>
        <taxon>Bacillati</taxon>
        <taxon>Actinomycetota</taxon>
        <taxon>Actinomycetes</taxon>
        <taxon>Geodermatophilales</taxon>
        <taxon>Geodermatophilaceae</taxon>
        <taxon>Blastococcus</taxon>
        <taxon>environmental samples</taxon>
    </lineage>
</organism>